<evidence type="ECO:0000313" key="1">
    <source>
        <dbReference type="EMBL" id="KAF1919663.1"/>
    </source>
</evidence>
<keyword evidence="2" id="KW-1185">Reference proteome</keyword>
<dbReference type="AlphaFoldDB" id="A0A6A5QW15"/>
<dbReference type="Proteomes" id="UP000800096">
    <property type="component" value="Unassembled WGS sequence"/>
</dbReference>
<protein>
    <submittedName>
        <fullName evidence="1">Uncharacterized protein</fullName>
    </submittedName>
</protein>
<accession>A0A6A5QW15</accession>
<organism evidence="1 2">
    <name type="scientific">Ampelomyces quisqualis</name>
    <name type="common">Powdery mildew agent</name>
    <dbReference type="NCBI Taxonomy" id="50730"/>
    <lineage>
        <taxon>Eukaryota</taxon>
        <taxon>Fungi</taxon>
        <taxon>Dikarya</taxon>
        <taxon>Ascomycota</taxon>
        <taxon>Pezizomycotina</taxon>
        <taxon>Dothideomycetes</taxon>
        <taxon>Pleosporomycetidae</taxon>
        <taxon>Pleosporales</taxon>
        <taxon>Pleosporineae</taxon>
        <taxon>Phaeosphaeriaceae</taxon>
        <taxon>Ampelomyces</taxon>
    </lineage>
</organism>
<name>A0A6A5QW15_AMPQU</name>
<reference evidence="1" key="1">
    <citation type="journal article" date="2020" name="Stud. Mycol.">
        <title>101 Dothideomycetes genomes: a test case for predicting lifestyles and emergence of pathogens.</title>
        <authorList>
            <person name="Haridas S."/>
            <person name="Albert R."/>
            <person name="Binder M."/>
            <person name="Bloem J."/>
            <person name="Labutti K."/>
            <person name="Salamov A."/>
            <person name="Andreopoulos B."/>
            <person name="Baker S."/>
            <person name="Barry K."/>
            <person name="Bills G."/>
            <person name="Bluhm B."/>
            <person name="Cannon C."/>
            <person name="Castanera R."/>
            <person name="Culley D."/>
            <person name="Daum C."/>
            <person name="Ezra D."/>
            <person name="Gonzalez J."/>
            <person name="Henrissat B."/>
            <person name="Kuo A."/>
            <person name="Liang C."/>
            <person name="Lipzen A."/>
            <person name="Lutzoni F."/>
            <person name="Magnuson J."/>
            <person name="Mondo S."/>
            <person name="Nolan M."/>
            <person name="Ohm R."/>
            <person name="Pangilinan J."/>
            <person name="Park H.-J."/>
            <person name="Ramirez L."/>
            <person name="Alfaro M."/>
            <person name="Sun H."/>
            <person name="Tritt A."/>
            <person name="Yoshinaga Y."/>
            <person name="Zwiers L.-H."/>
            <person name="Turgeon B."/>
            <person name="Goodwin S."/>
            <person name="Spatafora J."/>
            <person name="Crous P."/>
            <person name="Grigoriev I."/>
        </authorList>
    </citation>
    <scope>NUCLEOTIDE SEQUENCE</scope>
    <source>
        <strain evidence="1">HMLAC05119</strain>
    </source>
</reference>
<dbReference type="EMBL" id="ML979133">
    <property type="protein sequence ID" value="KAF1919663.1"/>
    <property type="molecule type" value="Genomic_DNA"/>
</dbReference>
<evidence type="ECO:0000313" key="2">
    <source>
        <dbReference type="Proteomes" id="UP000800096"/>
    </source>
</evidence>
<sequence>MDPRASSLDGKTQPVRTRVCFSFATYSKSALVELDEPCYRRVTLSWLDGTRIRKHTVQLKFVAVLTALVVMFDSENQGRALVNLLRMPELPLDSYQICTLSARPPNSRHHRGVFSDADLQTETLAFVLQNPRPPLPSVSHICHIINTTFQDLCPRESADLVHVRSGLLLSIRLV</sequence>
<proteinExistence type="predicted"/>
<gene>
    <name evidence="1" type="ORF">BDU57DRAFT_148718</name>
</gene>